<dbReference type="Pfam" id="PF12911">
    <property type="entry name" value="OppC_N"/>
    <property type="match status" value="1"/>
</dbReference>
<keyword evidence="4 7" id="KW-0812">Transmembrane</keyword>
<evidence type="ECO:0000256" key="3">
    <source>
        <dbReference type="ARBA" id="ARBA00022475"/>
    </source>
</evidence>
<evidence type="ECO:0000256" key="6">
    <source>
        <dbReference type="ARBA" id="ARBA00023136"/>
    </source>
</evidence>
<protein>
    <submittedName>
        <fullName evidence="9">ABC transporter permease</fullName>
    </submittedName>
</protein>
<dbReference type="CDD" id="cd06261">
    <property type="entry name" value="TM_PBP2"/>
    <property type="match status" value="1"/>
</dbReference>
<feature type="transmembrane region" description="Helical" evidence="7">
    <location>
        <begin position="124"/>
        <end position="143"/>
    </location>
</feature>
<dbReference type="KEGG" id="ppsc:EHS13_03330"/>
<dbReference type="InterPro" id="IPR050366">
    <property type="entry name" value="BP-dependent_transpt_permease"/>
</dbReference>
<dbReference type="PANTHER" id="PTHR43386">
    <property type="entry name" value="OLIGOPEPTIDE TRANSPORT SYSTEM PERMEASE PROTEIN APPC"/>
    <property type="match status" value="1"/>
</dbReference>
<evidence type="ECO:0000313" key="9">
    <source>
        <dbReference type="EMBL" id="QGQ94008.1"/>
    </source>
</evidence>
<keyword evidence="10" id="KW-1185">Reference proteome</keyword>
<dbReference type="InterPro" id="IPR035906">
    <property type="entry name" value="MetI-like_sf"/>
</dbReference>
<dbReference type="EMBL" id="CP034235">
    <property type="protein sequence ID" value="QGQ94008.1"/>
    <property type="molecule type" value="Genomic_DNA"/>
</dbReference>
<dbReference type="Gene3D" id="1.10.3720.10">
    <property type="entry name" value="MetI-like"/>
    <property type="match status" value="1"/>
</dbReference>
<sequence length="288" mass="31510">MEGTYMKSYSPWITHLYNFARHKLAMGSLILLLLITICCLCAPLLTSYDPIAINLDAINKAPSSEHWLGTDKGGRDIIARLLYGGTVTLEIAFSITLLISILGTLVGTIAGYYGGKIDNLLMRLTDFVLIFPLLIFVIVLKTIFKEASILVLVVSISILSWGVCARLVRGKVLAEKVNEYITAAISIGCPPYKVILKHLLPNIMSTIVVQAILIAASMITVETSLSFLGFGVPANVPSWGNMISDAIRPQVLSHQWWIWLPAGILITLTIVAINFIGEGVKRAFNPQQ</sequence>
<dbReference type="GO" id="GO:0005886">
    <property type="term" value="C:plasma membrane"/>
    <property type="evidence" value="ECO:0007669"/>
    <property type="project" value="UniProtKB-SubCell"/>
</dbReference>
<dbReference type="InterPro" id="IPR053523">
    <property type="entry name" value="Oligopeptide_permease_AppC"/>
</dbReference>
<feature type="transmembrane region" description="Helical" evidence="7">
    <location>
        <begin position="256"/>
        <end position="277"/>
    </location>
</feature>
<feature type="transmembrane region" description="Helical" evidence="7">
    <location>
        <begin position="24"/>
        <end position="45"/>
    </location>
</feature>
<evidence type="ECO:0000256" key="1">
    <source>
        <dbReference type="ARBA" id="ARBA00004651"/>
    </source>
</evidence>
<feature type="transmembrane region" description="Helical" evidence="7">
    <location>
        <begin position="149"/>
        <end position="168"/>
    </location>
</feature>
<dbReference type="Proteomes" id="UP000426246">
    <property type="component" value="Chromosome"/>
</dbReference>
<evidence type="ECO:0000259" key="8">
    <source>
        <dbReference type="PROSITE" id="PS50928"/>
    </source>
</evidence>
<proteinExistence type="inferred from homology"/>
<evidence type="ECO:0000256" key="2">
    <source>
        <dbReference type="ARBA" id="ARBA00022448"/>
    </source>
</evidence>
<comment type="subcellular location">
    <subcellularLocation>
        <location evidence="1 7">Cell membrane</location>
        <topology evidence="1 7">Multi-pass membrane protein</topology>
    </subcellularLocation>
</comment>
<keyword evidence="5 7" id="KW-1133">Transmembrane helix</keyword>
<reference evidence="10" key="1">
    <citation type="submission" date="2018-11" db="EMBL/GenBank/DDBJ databases">
        <title>Complete genome sequence of Paenibacillus sp. ML311-T8.</title>
        <authorList>
            <person name="Nam Y.-D."/>
            <person name="Kang J."/>
            <person name="Chung W.-H."/>
            <person name="Park Y.S."/>
        </authorList>
    </citation>
    <scope>NUCLEOTIDE SEQUENCE [LARGE SCALE GENOMIC DNA]</scope>
    <source>
        <strain evidence="10">ML311-T8</strain>
    </source>
</reference>
<comment type="similarity">
    <text evidence="7">Belongs to the binding-protein-dependent transport system permease family.</text>
</comment>
<dbReference type="GO" id="GO:0055085">
    <property type="term" value="P:transmembrane transport"/>
    <property type="evidence" value="ECO:0007669"/>
    <property type="project" value="InterPro"/>
</dbReference>
<dbReference type="OrthoDB" id="9797472at2"/>
<evidence type="ECO:0000256" key="7">
    <source>
        <dbReference type="RuleBase" id="RU363032"/>
    </source>
</evidence>
<dbReference type="InterPro" id="IPR025966">
    <property type="entry name" value="OppC_N"/>
</dbReference>
<feature type="domain" description="ABC transmembrane type-1" evidence="8">
    <location>
        <begin position="89"/>
        <end position="277"/>
    </location>
</feature>
<dbReference type="PROSITE" id="PS50928">
    <property type="entry name" value="ABC_TM1"/>
    <property type="match status" value="1"/>
</dbReference>
<evidence type="ECO:0000256" key="4">
    <source>
        <dbReference type="ARBA" id="ARBA00022692"/>
    </source>
</evidence>
<feature type="transmembrane region" description="Helical" evidence="7">
    <location>
        <begin position="207"/>
        <end position="236"/>
    </location>
</feature>
<keyword evidence="6 7" id="KW-0472">Membrane</keyword>
<dbReference type="PANTHER" id="PTHR43386:SF1">
    <property type="entry name" value="D,D-DIPEPTIDE TRANSPORT SYSTEM PERMEASE PROTEIN DDPC-RELATED"/>
    <property type="match status" value="1"/>
</dbReference>
<evidence type="ECO:0000313" key="10">
    <source>
        <dbReference type="Proteomes" id="UP000426246"/>
    </source>
</evidence>
<dbReference type="SUPFAM" id="SSF161098">
    <property type="entry name" value="MetI-like"/>
    <property type="match status" value="1"/>
</dbReference>
<dbReference type="AlphaFoldDB" id="A0A6B8REZ6"/>
<dbReference type="NCBIfam" id="NF045476">
    <property type="entry name" value="Opp4C"/>
    <property type="match status" value="1"/>
</dbReference>
<dbReference type="Pfam" id="PF00528">
    <property type="entry name" value="BPD_transp_1"/>
    <property type="match status" value="1"/>
</dbReference>
<organism evidence="9 10">
    <name type="scientific">Paenibacillus psychroresistens</name>
    <dbReference type="NCBI Taxonomy" id="1778678"/>
    <lineage>
        <taxon>Bacteria</taxon>
        <taxon>Bacillati</taxon>
        <taxon>Bacillota</taxon>
        <taxon>Bacilli</taxon>
        <taxon>Bacillales</taxon>
        <taxon>Paenibacillaceae</taxon>
        <taxon>Paenibacillus</taxon>
    </lineage>
</organism>
<name>A0A6B8REZ6_9BACL</name>
<feature type="transmembrane region" description="Helical" evidence="7">
    <location>
        <begin position="91"/>
        <end position="112"/>
    </location>
</feature>
<gene>
    <name evidence="9" type="ORF">EHS13_03330</name>
</gene>
<evidence type="ECO:0000256" key="5">
    <source>
        <dbReference type="ARBA" id="ARBA00022989"/>
    </source>
</evidence>
<keyword evidence="3" id="KW-1003">Cell membrane</keyword>
<dbReference type="InterPro" id="IPR000515">
    <property type="entry name" value="MetI-like"/>
</dbReference>
<keyword evidence="2 7" id="KW-0813">Transport</keyword>
<accession>A0A6B8REZ6</accession>